<evidence type="ECO:0000256" key="1">
    <source>
        <dbReference type="ARBA" id="ARBA00023002"/>
    </source>
</evidence>
<organism evidence="2 3">
    <name type="scientific">Pararge aegeria aegeria</name>
    <dbReference type="NCBI Taxonomy" id="348720"/>
    <lineage>
        <taxon>Eukaryota</taxon>
        <taxon>Metazoa</taxon>
        <taxon>Ecdysozoa</taxon>
        <taxon>Arthropoda</taxon>
        <taxon>Hexapoda</taxon>
        <taxon>Insecta</taxon>
        <taxon>Pterygota</taxon>
        <taxon>Neoptera</taxon>
        <taxon>Endopterygota</taxon>
        <taxon>Lepidoptera</taxon>
        <taxon>Glossata</taxon>
        <taxon>Ditrysia</taxon>
        <taxon>Papilionoidea</taxon>
        <taxon>Nymphalidae</taxon>
        <taxon>Satyrinae</taxon>
        <taxon>Satyrini</taxon>
        <taxon>Parargina</taxon>
        <taxon>Pararge</taxon>
    </lineage>
</organism>
<comment type="caution">
    <text evidence="2">The sequence shown here is derived from an EMBL/GenBank/DDBJ whole genome shotgun (WGS) entry which is preliminary data.</text>
</comment>
<dbReference type="PRINTS" id="PR00081">
    <property type="entry name" value="GDHRDH"/>
</dbReference>
<keyword evidence="3" id="KW-1185">Reference proteome</keyword>
<gene>
    <name evidence="2" type="primary">jg21894</name>
    <name evidence="2" type="ORF">PAEG_LOCUS16062</name>
</gene>
<evidence type="ECO:0000313" key="3">
    <source>
        <dbReference type="Proteomes" id="UP000838756"/>
    </source>
</evidence>
<dbReference type="AlphaFoldDB" id="A0A8S4RPE9"/>
<accession>A0A8S4RPE9</accession>
<dbReference type="EMBL" id="CAKXAJ010025426">
    <property type="protein sequence ID" value="CAH2239261.1"/>
    <property type="molecule type" value="Genomic_DNA"/>
</dbReference>
<name>A0A8S4RPE9_9NEOP</name>
<dbReference type="Gene3D" id="3.40.50.720">
    <property type="entry name" value="NAD(P)-binding Rossmann-like Domain"/>
    <property type="match status" value="1"/>
</dbReference>
<reference evidence="2" key="1">
    <citation type="submission" date="2022-03" db="EMBL/GenBank/DDBJ databases">
        <authorList>
            <person name="Lindestad O."/>
        </authorList>
    </citation>
    <scope>NUCLEOTIDE SEQUENCE</scope>
</reference>
<dbReference type="Proteomes" id="UP000838756">
    <property type="component" value="Unassembled WGS sequence"/>
</dbReference>
<dbReference type="InterPro" id="IPR036291">
    <property type="entry name" value="NAD(P)-bd_dom_sf"/>
</dbReference>
<proteinExistence type="predicted"/>
<dbReference type="CDD" id="cd05327">
    <property type="entry name" value="retinol-DH_like_SDR_c_like"/>
    <property type="match status" value="1"/>
</dbReference>
<keyword evidence="1" id="KW-0560">Oxidoreductase</keyword>
<dbReference type="InterPro" id="IPR002347">
    <property type="entry name" value="SDR_fam"/>
</dbReference>
<protein>
    <submittedName>
        <fullName evidence="2">Jg21894 protein</fullName>
    </submittedName>
</protein>
<dbReference type="Pfam" id="PF00106">
    <property type="entry name" value="adh_short"/>
    <property type="match status" value="1"/>
</dbReference>
<dbReference type="PANTHER" id="PTHR43157">
    <property type="entry name" value="PHOSPHATIDYLINOSITOL-GLYCAN BIOSYNTHESIS CLASS F PROTEIN-RELATED"/>
    <property type="match status" value="1"/>
</dbReference>
<dbReference type="SUPFAM" id="SSF51735">
    <property type="entry name" value="NAD(P)-binding Rossmann-fold domains"/>
    <property type="match status" value="1"/>
</dbReference>
<dbReference type="GO" id="GO:0016491">
    <property type="term" value="F:oxidoreductase activity"/>
    <property type="evidence" value="ECO:0007669"/>
    <property type="project" value="UniProtKB-KW"/>
</dbReference>
<dbReference type="PANTHER" id="PTHR43157:SF31">
    <property type="entry name" value="PHOSPHATIDYLINOSITOL-GLYCAN BIOSYNTHESIS CLASS F PROTEIN"/>
    <property type="match status" value="1"/>
</dbReference>
<dbReference type="OrthoDB" id="191139at2759"/>
<evidence type="ECO:0000313" key="2">
    <source>
        <dbReference type="EMBL" id="CAH2239261.1"/>
    </source>
</evidence>
<sequence length="317" mass="35230">MFASEMLVCIILVAFLFITLLRLYLKSCVRKCKCKSSLVGKVVIVTGSNSGIGYHTAFKLAAKGAKTILACRNENLARAAIGKIKNGTGNSQVTFKKVDLTSFQSIRDFADDVLKTEDRLDILVNNAGACALENKYTNDGIIEGMQVNHFGPFLLTLLLIPLLKKTQPSRIVNVSSLIYLLGIVNLQKINEKRLNRIVLYSNSKLCNLLIQQEFSRRLEKTAVVVNSAHPGIILTNILGISNPFFELFFKFVCWMTPRTADDGAETVVHLALSEDCGNVSGKFFIDCKDTYVLPKARDPVLAEKLWELSEDVVKDYI</sequence>